<reference evidence="2" key="1">
    <citation type="submission" date="2016-06" db="EMBL/GenBank/DDBJ databases">
        <title>Parallel loss of symbiosis genes in relatives of nitrogen-fixing non-legume Parasponia.</title>
        <authorList>
            <person name="Van Velzen R."/>
            <person name="Holmer R."/>
            <person name="Bu F."/>
            <person name="Rutten L."/>
            <person name="Van Zeijl A."/>
            <person name="Liu W."/>
            <person name="Santuari L."/>
            <person name="Cao Q."/>
            <person name="Sharma T."/>
            <person name="Shen D."/>
            <person name="Roswanjaya Y."/>
            <person name="Wardhani T."/>
            <person name="Kalhor M.S."/>
            <person name="Jansen J."/>
            <person name="Van den Hoogen J."/>
            <person name="Gungor B."/>
            <person name="Hartog M."/>
            <person name="Hontelez J."/>
            <person name="Verver J."/>
            <person name="Yang W.-C."/>
            <person name="Schijlen E."/>
            <person name="Repin R."/>
            <person name="Schilthuizen M."/>
            <person name="Schranz E."/>
            <person name="Heidstra R."/>
            <person name="Miyata K."/>
            <person name="Fedorova E."/>
            <person name="Kohlen W."/>
            <person name="Bisseling T."/>
            <person name="Smit S."/>
            <person name="Geurts R."/>
        </authorList>
    </citation>
    <scope>NUCLEOTIDE SEQUENCE [LARGE SCALE GENOMIC DNA]</scope>
    <source>
        <strain evidence="2">cv. WU1-14</strain>
    </source>
</reference>
<keyword evidence="2" id="KW-1185">Reference proteome</keyword>
<dbReference type="Proteomes" id="UP000237105">
    <property type="component" value="Unassembled WGS sequence"/>
</dbReference>
<protein>
    <submittedName>
        <fullName evidence="1">Uncharacterized protein</fullName>
    </submittedName>
</protein>
<evidence type="ECO:0000313" key="1">
    <source>
        <dbReference type="EMBL" id="PON59521.1"/>
    </source>
</evidence>
<accession>A0A2P5CEQ9</accession>
<organism evidence="1 2">
    <name type="scientific">Parasponia andersonii</name>
    <name type="common">Sponia andersonii</name>
    <dbReference type="NCBI Taxonomy" id="3476"/>
    <lineage>
        <taxon>Eukaryota</taxon>
        <taxon>Viridiplantae</taxon>
        <taxon>Streptophyta</taxon>
        <taxon>Embryophyta</taxon>
        <taxon>Tracheophyta</taxon>
        <taxon>Spermatophyta</taxon>
        <taxon>Magnoliopsida</taxon>
        <taxon>eudicotyledons</taxon>
        <taxon>Gunneridae</taxon>
        <taxon>Pentapetalae</taxon>
        <taxon>rosids</taxon>
        <taxon>fabids</taxon>
        <taxon>Rosales</taxon>
        <taxon>Cannabaceae</taxon>
        <taxon>Parasponia</taxon>
    </lineage>
</organism>
<gene>
    <name evidence="1" type="ORF">PanWU01x14_158790</name>
</gene>
<evidence type="ECO:0000313" key="2">
    <source>
        <dbReference type="Proteomes" id="UP000237105"/>
    </source>
</evidence>
<sequence>CLFSMSILSSTFSGSLCSRARMTTISFLLSSPTLIMFLFGFGDLFVVEETESHETESLIIDFNVNSPWFAFCFIKWWDIQVLEDASKEDTVRKRGFPILYGVNHLMDNAVWQV</sequence>
<dbReference type="AlphaFoldDB" id="A0A2P5CEQ9"/>
<dbReference type="EMBL" id="JXTB01000139">
    <property type="protein sequence ID" value="PON59521.1"/>
    <property type="molecule type" value="Genomic_DNA"/>
</dbReference>
<proteinExistence type="predicted"/>
<name>A0A2P5CEQ9_PARAD</name>
<feature type="non-terminal residue" evidence="1">
    <location>
        <position position="1"/>
    </location>
</feature>
<comment type="caution">
    <text evidence="1">The sequence shown here is derived from an EMBL/GenBank/DDBJ whole genome shotgun (WGS) entry which is preliminary data.</text>
</comment>